<accession>A0ABY8VKS3</accession>
<dbReference type="RefSeq" id="WP_284874276.1">
    <property type="nucleotide sequence ID" value="NZ_CP126970.1"/>
</dbReference>
<reference evidence="1 2" key="1">
    <citation type="submission" date="2023-05" db="EMBL/GenBank/DDBJ databases">
        <title>Corynebacterium suedekumii sp. nov. and Corynebacterium breve sp. nov. isolated from raw cow's milk.</title>
        <authorList>
            <person name="Baer M.K."/>
            <person name="Mehl L."/>
            <person name="Hellmuth R."/>
            <person name="Marke G."/>
            <person name="Lipski A."/>
        </authorList>
    </citation>
    <scope>NUCLEOTIDE SEQUENCE [LARGE SCALE GENOMIC DNA]</scope>
    <source>
        <strain evidence="1 2">LM112</strain>
    </source>
</reference>
<proteinExistence type="predicted"/>
<sequence length="165" mass="17257">MIHLGSLTCVSPDSDGLGCVDLRTGQGFQLIGTEVTTFGQRDWPEIFDAGDGVTQTVAPYVQYDLDAGHITCTDQMGPGTMACGNTTGFDWGGDNAVSFDLRGDTPVASDTRVAEFGYIVDTTQSVGVGEVLHGDLLAVNDGEKVTFHRPDGSSFHVGPTGPGVN</sequence>
<evidence type="ECO:0000313" key="1">
    <source>
        <dbReference type="EMBL" id="WIM69682.1"/>
    </source>
</evidence>
<dbReference type="Proteomes" id="UP001238805">
    <property type="component" value="Chromosome"/>
</dbReference>
<protein>
    <submittedName>
        <fullName evidence="1">Uncharacterized protein</fullName>
    </submittedName>
</protein>
<name>A0ABY8VKS3_9CORY</name>
<evidence type="ECO:0000313" key="2">
    <source>
        <dbReference type="Proteomes" id="UP001238805"/>
    </source>
</evidence>
<gene>
    <name evidence="1" type="ORF">QP029_10670</name>
</gene>
<keyword evidence="2" id="KW-1185">Reference proteome</keyword>
<organism evidence="1 2">
    <name type="scientific">Corynebacterium suedekumii</name>
    <dbReference type="NCBI Taxonomy" id="3049801"/>
    <lineage>
        <taxon>Bacteria</taxon>
        <taxon>Bacillati</taxon>
        <taxon>Actinomycetota</taxon>
        <taxon>Actinomycetes</taxon>
        <taxon>Mycobacteriales</taxon>
        <taxon>Corynebacteriaceae</taxon>
        <taxon>Corynebacterium</taxon>
    </lineage>
</organism>
<dbReference type="EMBL" id="CP126970">
    <property type="protein sequence ID" value="WIM69682.1"/>
    <property type="molecule type" value="Genomic_DNA"/>
</dbReference>